<evidence type="ECO:0008006" key="3">
    <source>
        <dbReference type="Google" id="ProtNLM"/>
    </source>
</evidence>
<dbReference type="EMBL" id="JQED01000003">
    <property type="protein sequence ID" value="KGJ95427.1"/>
    <property type="molecule type" value="Genomic_DNA"/>
</dbReference>
<dbReference type="AlphaFoldDB" id="A0A099KZX4"/>
<evidence type="ECO:0000313" key="2">
    <source>
        <dbReference type="Proteomes" id="UP000029843"/>
    </source>
</evidence>
<evidence type="ECO:0000313" key="1">
    <source>
        <dbReference type="EMBL" id="KGJ95427.1"/>
    </source>
</evidence>
<proteinExistence type="predicted"/>
<dbReference type="RefSeq" id="WP_033091995.1">
    <property type="nucleotide sequence ID" value="NZ_JQED01000003.1"/>
</dbReference>
<organism evidence="1 2">
    <name type="scientific">Colwellia psychrerythraea</name>
    <name type="common">Vibrio psychroerythus</name>
    <dbReference type="NCBI Taxonomy" id="28229"/>
    <lineage>
        <taxon>Bacteria</taxon>
        <taxon>Pseudomonadati</taxon>
        <taxon>Pseudomonadota</taxon>
        <taxon>Gammaproteobacteria</taxon>
        <taxon>Alteromonadales</taxon>
        <taxon>Colwelliaceae</taxon>
        <taxon>Colwellia</taxon>
    </lineage>
</organism>
<name>A0A099KZX4_COLPS</name>
<dbReference type="OrthoDB" id="6335299at2"/>
<reference evidence="1 2" key="1">
    <citation type="submission" date="2014-08" db="EMBL/GenBank/DDBJ databases">
        <title>Genomic and Phenotypic Diversity of Colwellia psychrerythraea strains from Disparate Marine Basins.</title>
        <authorList>
            <person name="Techtmann S.M."/>
            <person name="Stelling S.C."/>
            <person name="Utturkar S.M."/>
            <person name="Alshibli N."/>
            <person name="Harris A."/>
            <person name="Brown S.D."/>
            <person name="Hazen T.C."/>
        </authorList>
    </citation>
    <scope>NUCLEOTIDE SEQUENCE [LARGE SCALE GENOMIC DNA]</scope>
    <source>
        <strain evidence="1 2">ND2E</strain>
    </source>
</reference>
<protein>
    <recommendedName>
        <fullName evidence="3">STAS/SEC14 domain-containing protein</fullName>
    </recommendedName>
</protein>
<sequence>MQHSAHGSYIIEQQSNILLVDVQEPFNDVTAEKYHQDIKQLTEKMTGEPWGSLITFRGNSVFTPDAEQQLRETTQYRQEKGMIAIAVVILNSAYADMQQMQLQRIYHDCQIEFHVFSDNENATDWLNDYIQQANLLTNKQRKA</sequence>
<accession>A0A099KZX4</accession>
<dbReference type="PATRIC" id="fig|28229.4.peg.198"/>
<comment type="caution">
    <text evidence="1">The sequence shown here is derived from an EMBL/GenBank/DDBJ whole genome shotgun (WGS) entry which is preliminary data.</text>
</comment>
<gene>
    <name evidence="1" type="ORF">ND2E_1209</name>
</gene>
<dbReference type="Proteomes" id="UP000029843">
    <property type="component" value="Unassembled WGS sequence"/>
</dbReference>